<feature type="compositionally biased region" description="Basic and acidic residues" evidence="1">
    <location>
        <begin position="682"/>
        <end position="692"/>
    </location>
</feature>
<dbReference type="Gene3D" id="3.30.10.20">
    <property type="match status" value="1"/>
</dbReference>
<evidence type="ECO:0000313" key="6">
    <source>
        <dbReference type="Proteomes" id="UP000029024"/>
    </source>
</evidence>
<comment type="caution">
    <text evidence="5">The sequence shown here is derived from an EMBL/GenBank/DDBJ whole genome shotgun (WGS) entry which is preliminary data.</text>
</comment>
<accession>A0A087BPJ3</accession>
<feature type="region of interest" description="Disordered" evidence="1">
    <location>
        <begin position="662"/>
        <end position="692"/>
    </location>
</feature>
<evidence type="ECO:0000256" key="2">
    <source>
        <dbReference type="SAM" id="Phobius"/>
    </source>
</evidence>
<name>A0A087BPJ3_BIFLN</name>
<reference evidence="5 6" key="1">
    <citation type="submission" date="2014-03" db="EMBL/GenBank/DDBJ databases">
        <title>Genomics of Bifidobacteria.</title>
        <authorList>
            <person name="Ventura M."/>
            <person name="Milani C."/>
            <person name="Lugli G.A."/>
        </authorList>
    </citation>
    <scope>NUCLEOTIDE SEQUENCE [LARGE SCALE GENOMIC DNA]</scope>
    <source>
        <strain evidence="5 6">LMG 21814</strain>
    </source>
</reference>
<proteinExistence type="predicted"/>
<dbReference type="Pfam" id="PF03793">
    <property type="entry name" value="PASTA"/>
    <property type="match status" value="1"/>
</dbReference>
<protein>
    <submittedName>
        <fullName evidence="5">PASTA domain protein</fullName>
    </submittedName>
</protein>
<keyword evidence="2" id="KW-0812">Transmembrane</keyword>
<dbReference type="InterPro" id="IPR005543">
    <property type="entry name" value="PASTA_dom"/>
</dbReference>
<dbReference type="CDD" id="cd06577">
    <property type="entry name" value="PASTA_pknB"/>
    <property type="match status" value="1"/>
</dbReference>
<keyword evidence="2" id="KW-0472">Membrane</keyword>
<gene>
    <name evidence="5" type="ORF">BLSS_0780</name>
</gene>
<dbReference type="EMBL" id="JGZA01000004">
    <property type="protein sequence ID" value="KFI72943.1"/>
    <property type="molecule type" value="Genomic_DNA"/>
</dbReference>
<evidence type="ECO:0000259" key="3">
    <source>
        <dbReference type="Pfam" id="PF03793"/>
    </source>
</evidence>
<dbReference type="Proteomes" id="UP000029024">
    <property type="component" value="Unassembled WGS sequence"/>
</dbReference>
<feature type="domain" description="PASTA" evidence="3">
    <location>
        <begin position="321"/>
        <end position="377"/>
    </location>
</feature>
<feature type="compositionally biased region" description="Low complexity" evidence="1">
    <location>
        <begin position="92"/>
        <end position="122"/>
    </location>
</feature>
<dbReference type="InterPro" id="IPR026870">
    <property type="entry name" value="Zinc_ribbon_dom"/>
</dbReference>
<evidence type="ECO:0000256" key="1">
    <source>
        <dbReference type="SAM" id="MobiDB-lite"/>
    </source>
</evidence>
<dbReference type="Pfam" id="PF13240">
    <property type="entry name" value="Zn_Ribbon_1"/>
    <property type="match status" value="1"/>
</dbReference>
<evidence type="ECO:0000259" key="4">
    <source>
        <dbReference type="Pfam" id="PF13240"/>
    </source>
</evidence>
<feature type="region of interest" description="Disordered" evidence="1">
    <location>
        <begin position="51"/>
        <end position="126"/>
    </location>
</feature>
<feature type="transmembrane region" description="Helical" evidence="2">
    <location>
        <begin position="135"/>
        <end position="157"/>
    </location>
</feature>
<dbReference type="AlphaFoldDB" id="A0A087BPJ3"/>
<sequence length="775" mass="80484">MICKNCGADNDGGSRFCMHCGAPLTDVSAPAPQAAAGPIPVPLPDNTMTVLDHPPLPGPNDGNAYGQPGVPTSSGVAGAPTAPGASHTGSIAPGAVPQAAPGAPVAPGAATPPSGTTTATATLPNLSGKRGPNTLIIALVAVLLALIVAGVALFLTYRAEVWGGKSLPDPASIASSVTDKNGKKASVVKAKDVTEALKAKGLNAKTVPVFSGEDRGVFLGYEGTNPGARVKAGSTVVVQESAGPGVPKGTVGKDVNKVTNTFANMGVPIHYKKVVISPDSKTPEGQVSVTYPAPGVGLTDDEKDNGIYIGVASKGDGIPVDILGADKNKAVSDLESQGYSVDLEPHYSSEKYVGKISGSYPAPGSTLSSGQSVTLYYGIDKSSNMDVLSKTNSYDNIKMASIHASAMIGMYCKSEVTDAAKDCITLEQSSMNPFGSTSSEDYQYLQIKGHEPEDKADVLGLTNFSQDISGAMLEADSEHGMAADKLPMKNHLLLKDWGMFELYAGMGLPNCGSKVMSASIGEYCVNGNYERASFDDGEMTPPAGAENGSTGMTYDMKDFLVYFPAGSDAKSLDDSGYFDAAELAKAKKQKAVDTSRPYVLVRDKSLYSEISVSASRGKDVDPFVPTNSSINNYQNALVPMRPAPSDSTVYYLVEQNGDLDWDSLPDAEVKGTGDKAASGETTGDKSKDSGKRDATFKEAMKQAAGNYSFGSGVGAWGTVMKVNEDGTFSGSYHDSDMWATGDGYLIGNDVDTLNGKALLNVTSGADKGYTFYDFS</sequence>
<keyword evidence="2" id="KW-1133">Transmembrane helix</keyword>
<organism evidence="5 6">
    <name type="scientific">Bifidobacterium longum subsp. suis</name>
    <dbReference type="NCBI Taxonomy" id="1695"/>
    <lineage>
        <taxon>Bacteria</taxon>
        <taxon>Bacillati</taxon>
        <taxon>Actinomycetota</taxon>
        <taxon>Actinomycetes</taxon>
        <taxon>Bifidobacteriales</taxon>
        <taxon>Bifidobacteriaceae</taxon>
        <taxon>Bifidobacterium</taxon>
    </lineage>
</organism>
<evidence type="ECO:0000313" key="5">
    <source>
        <dbReference type="EMBL" id="KFI72943.1"/>
    </source>
</evidence>
<feature type="domain" description="Zinc-ribbon" evidence="4">
    <location>
        <begin position="3"/>
        <end position="24"/>
    </location>
</feature>